<dbReference type="EMBL" id="JBBHLL010000013">
    <property type="protein sequence ID" value="KAK7831565.1"/>
    <property type="molecule type" value="Genomic_DNA"/>
</dbReference>
<evidence type="ECO:0000313" key="2">
    <source>
        <dbReference type="Proteomes" id="UP001488838"/>
    </source>
</evidence>
<gene>
    <name evidence="1" type="ORF">U0070_015077</name>
</gene>
<sequence>TTNATHLAAQKSKCPSALPRLHLYPSLCRESCSHCDSKHNHFSALSLLHLPGGWSTTAIATATVTTRKDSCYRNGGPDNAFLSLIIISQKYFQMCGPSLPETPLSPPHVSRSSVQCDIWHY</sequence>
<comment type="caution">
    <text evidence="1">The sequence shown here is derived from an EMBL/GenBank/DDBJ whole genome shotgun (WGS) entry which is preliminary data.</text>
</comment>
<organism evidence="1 2">
    <name type="scientific">Myodes glareolus</name>
    <name type="common">Bank vole</name>
    <name type="synonym">Clethrionomys glareolus</name>
    <dbReference type="NCBI Taxonomy" id="447135"/>
    <lineage>
        <taxon>Eukaryota</taxon>
        <taxon>Metazoa</taxon>
        <taxon>Chordata</taxon>
        <taxon>Craniata</taxon>
        <taxon>Vertebrata</taxon>
        <taxon>Euteleostomi</taxon>
        <taxon>Mammalia</taxon>
        <taxon>Eutheria</taxon>
        <taxon>Euarchontoglires</taxon>
        <taxon>Glires</taxon>
        <taxon>Rodentia</taxon>
        <taxon>Myomorpha</taxon>
        <taxon>Muroidea</taxon>
        <taxon>Cricetidae</taxon>
        <taxon>Arvicolinae</taxon>
        <taxon>Myodes</taxon>
    </lineage>
</organism>
<accession>A0AAW0JYP4</accession>
<proteinExistence type="predicted"/>
<dbReference type="Proteomes" id="UP001488838">
    <property type="component" value="Unassembled WGS sequence"/>
</dbReference>
<dbReference type="AlphaFoldDB" id="A0AAW0JYP4"/>
<keyword evidence="2" id="KW-1185">Reference proteome</keyword>
<name>A0AAW0JYP4_MYOGA</name>
<protein>
    <submittedName>
        <fullName evidence="1">Uncharacterized protein</fullName>
    </submittedName>
</protein>
<evidence type="ECO:0000313" key="1">
    <source>
        <dbReference type="EMBL" id="KAK7831565.1"/>
    </source>
</evidence>
<feature type="non-terminal residue" evidence="1">
    <location>
        <position position="1"/>
    </location>
</feature>
<reference evidence="1 2" key="1">
    <citation type="journal article" date="2023" name="bioRxiv">
        <title>Conserved and derived expression patterns and positive selection on dental genes reveal complex evolutionary context of ever-growing rodent molars.</title>
        <authorList>
            <person name="Calamari Z.T."/>
            <person name="Song A."/>
            <person name="Cohen E."/>
            <person name="Akter M."/>
            <person name="Roy R.D."/>
            <person name="Hallikas O."/>
            <person name="Christensen M.M."/>
            <person name="Li P."/>
            <person name="Marangoni P."/>
            <person name="Jernvall J."/>
            <person name="Klein O.D."/>
        </authorList>
    </citation>
    <scope>NUCLEOTIDE SEQUENCE [LARGE SCALE GENOMIC DNA]</scope>
    <source>
        <strain evidence="1">V071</strain>
    </source>
</reference>